<feature type="domain" description="GAF" evidence="2">
    <location>
        <begin position="118"/>
        <end position="265"/>
    </location>
</feature>
<proteinExistence type="predicted"/>
<sequence>MSYFSSSKKNNINKSICNSNSMNKQIGIKVLWLDQYAKLKEENQQLKTGLDNALEYCNALLEDKESYNFEEVEGQPLLQAVNALRIQRKELKIIENEREWVSEGLSKFVDILRASQDNLEDLCDQIINNLVSYLGITQGGLFVVDENIEDRKELILISAYAYERKKYINRSIKPREGLVGQVFIEKKPMYLKEIPDQYVNISSGLGQAKPTNLFIAPMMMNEEVYGIIELASLKEMPEFQREFILKLGESIASTIAATRNAARMKVLLEDSQIQAEQMRAQEEEMRQNVEELQATQEEMHRKQKELENTNSKIKNNEAVLQKAFDKMRSADENHKVKFSDLETIVAQKDDEISKLEGEIELKNHEIEKLRGQL</sequence>
<feature type="coiled-coil region" evidence="1">
    <location>
        <begin position="36"/>
        <end position="97"/>
    </location>
</feature>
<feature type="coiled-coil region" evidence="1">
    <location>
        <begin position="261"/>
        <end position="319"/>
    </location>
</feature>
<name>A0A3Q9FJR3_9BACT</name>
<keyword evidence="4" id="KW-1185">Reference proteome</keyword>
<reference evidence="3 4" key="1">
    <citation type="submission" date="2018-12" db="EMBL/GenBank/DDBJ databases">
        <title>Flammeovirga pectinis sp. nov., isolated from the gut of the Korean scallop, Patinopecten yessoensis.</title>
        <authorList>
            <person name="Bae J.-W."/>
            <person name="Jeong Y.-S."/>
            <person name="Kang W."/>
        </authorList>
    </citation>
    <scope>NUCLEOTIDE SEQUENCE [LARGE SCALE GENOMIC DNA]</scope>
    <source>
        <strain evidence="3 4">L12M1</strain>
    </source>
</reference>
<accession>A0A3Q9FJR3</accession>
<dbReference type="KEGG" id="fll:EI427_02935"/>
<evidence type="ECO:0000256" key="1">
    <source>
        <dbReference type="SAM" id="Coils"/>
    </source>
</evidence>
<dbReference type="InterPro" id="IPR029016">
    <property type="entry name" value="GAF-like_dom_sf"/>
</dbReference>
<gene>
    <name evidence="3" type="ORF">EI427_02935</name>
</gene>
<dbReference type="Pfam" id="PF13185">
    <property type="entry name" value="GAF_2"/>
    <property type="match status" value="1"/>
</dbReference>
<dbReference type="AlphaFoldDB" id="A0A3Q9FJR3"/>
<evidence type="ECO:0000313" key="3">
    <source>
        <dbReference type="EMBL" id="AZQ61211.1"/>
    </source>
</evidence>
<keyword evidence="1" id="KW-0175">Coiled coil</keyword>
<dbReference type="SUPFAM" id="SSF55781">
    <property type="entry name" value="GAF domain-like"/>
    <property type="match status" value="1"/>
</dbReference>
<evidence type="ECO:0000313" key="4">
    <source>
        <dbReference type="Proteomes" id="UP000267268"/>
    </source>
</evidence>
<dbReference type="EMBL" id="CP034562">
    <property type="protein sequence ID" value="AZQ61211.1"/>
    <property type="molecule type" value="Genomic_DNA"/>
</dbReference>
<feature type="coiled-coil region" evidence="1">
    <location>
        <begin position="345"/>
        <end position="372"/>
    </location>
</feature>
<evidence type="ECO:0000259" key="2">
    <source>
        <dbReference type="SMART" id="SM00065"/>
    </source>
</evidence>
<dbReference type="Gene3D" id="3.30.450.40">
    <property type="match status" value="1"/>
</dbReference>
<protein>
    <submittedName>
        <fullName evidence="3">GAF domain-containing protein</fullName>
    </submittedName>
</protein>
<dbReference type="Proteomes" id="UP000267268">
    <property type="component" value="Chromosome 1"/>
</dbReference>
<dbReference type="InterPro" id="IPR003018">
    <property type="entry name" value="GAF"/>
</dbReference>
<dbReference type="OrthoDB" id="1109395at2"/>
<dbReference type="SMART" id="SM00065">
    <property type="entry name" value="GAF"/>
    <property type="match status" value="1"/>
</dbReference>
<organism evidence="3 4">
    <name type="scientific">Flammeovirga pectinis</name>
    <dbReference type="NCBI Taxonomy" id="2494373"/>
    <lineage>
        <taxon>Bacteria</taxon>
        <taxon>Pseudomonadati</taxon>
        <taxon>Bacteroidota</taxon>
        <taxon>Cytophagia</taxon>
        <taxon>Cytophagales</taxon>
        <taxon>Flammeovirgaceae</taxon>
        <taxon>Flammeovirga</taxon>
    </lineage>
</organism>